<keyword evidence="3" id="KW-1185">Reference proteome</keyword>
<gene>
    <name evidence="2" type="ORF">PMACD_LOCUS10413</name>
</gene>
<feature type="region of interest" description="Disordered" evidence="1">
    <location>
        <begin position="1"/>
        <end position="22"/>
    </location>
</feature>
<dbReference type="EMBL" id="CAJOBZ010000031">
    <property type="protein sequence ID" value="CAF4890544.1"/>
    <property type="molecule type" value="Genomic_DNA"/>
</dbReference>
<evidence type="ECO:0000313" key="3">
    <source>
        <dbReference type="Proteomes" id="UP000663880"/>
    </source>
</evidence>
<dbReference type="AlphaFoldDB" id="A0A821UIB9"/>
<name>A0A821UIB9_9NEOP</name>
<accession>A0A821UIB9</accession>
<dbReference type="OrthoDB" id="415822at2759"/>
<comment type="caution">
    <text evidence="2">The sequence shown here is derived from an EMBL/GenBank/DDBJ whole genome shotgun (WGS) entry which is preliminary data.</text>
</comment>
<sequence length="119" mass="13007">MWRRAYDRSRRRREDGPDVEGLHSIFNDRKKALQGAICDAKKITHPEVLRGLDDDPWGRPYRSARERYGDVSSGESGADLSGAGGSGPVSLPLDTVPPSMAASVVEVAGKEGWLRKSLT</sequence>
<feature type="compositionally biased region" description="Basic and acidic residues" evidence="1">
    <location>
        <begin position="1"/>
        <end position="16"/>
    </location>
</feature>
<proteinExistence type="predicted"/>
<feature type="region of interest" description="Disordered" evidence="1">
    <location>
        <begin position="51"/>
        <end position="94"/>
    </location>
</feature>
<organism evidence="2 3">
    <name type="scientific">Pieris macdunnoughi</name>
    <dbReference type="NCBI Taxonomy" id="345717"/>
    <lineage>
        <taxon>Eukaryota</taxon>
        <taxon>Metazoa</taxon>
        <taxon>Ecdysozoa</taxon>
        <taxon>Arthropoda</taxon>
        <taxon>Hexapoda</taxon>
        <taxon>Insecta</taxon>
        <taxon>Pterygota</taxon>
        <taxon>Neoptera</taxon>
        <taxon>Endopterygota</taxon>
        <taxon>Lepidoptera</taxon>
        <taxon>Glossata</taxon>
        <taxon>Ditrysia</taxon>
        <taxon>Papilionoidea</taxon>
        <taxon>Pieridae</taxon>
        <taxon>Pierinae</taxon>
        <taxon>Pieris</taxon>
    </lineage>
</organism>
<feature type="compositionally biased region" description="Low complexity" evidence="1">
    <location>
        <begin position="72"/>
        <end position="81"/>
    </location>
</feature>
<evidence type="ECO:0000313" key="2">
    <source>
        <dbReference type="EMBL" id="CAF4890544.1"/>
    </source>
</evidence>
<evidence type="ECO:0000256" key="1">
    <source>
        <dbReference type="SAM" id="MobiDB-lite"/>
    </source>
</evidence>
<reference evidence="2" key="1">
    <citation type="submission" date="2021-02" db="EMBL/GenBank/DDBJ databases">
        <authorList>
            <person name="Steward A R."/>
        </authorList>
    </citation>
    <scope>NUCLEOTIDE SEQUENCE</scope>
</reference>
<feature type="compositionally biased region" description="Basic and acidic residues" evidence="1">
    <location>
        <begin position="51"/>
        <end position="69"/>
    </location>
</feature>
<dbReference type="Proteomes" id="UP000663880">
    <property type="component" value="Unassembled WGS sequence"/>
</dbReference>
<protein>
    <submittedName>
        <fullName evidence="2">Uncharacterized protein</fullName>
    </submittedName>
</protein>